<accession>A0A167GNZ0</accession>
<dbReference type="PANTHER" id="PTHR46370:SF1">
    <property type="entry name" value="GPALPP MOTIFS-CONTAINING PROTEIN 1"/>
    <property type="match status" value="1"/>
</dbReference>
<feature type="compositionally biased region" description="Basic and acidic residues" evidence="1">
    <location>
        <begin position="285"/>
        <end position="296"/>
    </location>
</feature>
<feature type="compositionally biased region" description="Low complexity" evidence="1">
    <location>
        <begin position="131"/>
        <end position="153"/>
    </location>
</feature>
<organism evidence="3 4">
    <name type="scientific">Metarhizium rileyi (strain RCEF 4871)</name>
    <name type="common">Nomuraea rileyi</name>
    <dbReference type="NCBI Taxonomy" id="1649241"/>
    <lineage>
        <taxon>Eukaryota</taxon>
        <taxon>Fungi</taxon>
        <taxon>Dikarya</taxon>
        <taxon>Ascomycota</taxon>
        <taxon>Pezizomycotina</taxon>
        <taxon>Sordariomycetes</taxon>
        <taxon>Hypocreomycetidae</taxon>
        <taxon>Hypocreales</taxon>
        <taxon>Clavicipitaceae</taxon>
        <taxon>Metarhizium</taxon>
    </lineage>
</organism>
<evidence type="ECO:0000256" key="1">
    <source>
        <dbReference type="SAM" id="MobiDB-lite"/>
    </source>
</evidence>
<reference evidence="3 4" key="1">
    <citation type="journal article" date="2016" name="Genome Biol. Evol.">
        <title>Divergent and convergent evolution of fungal pathogenicity.</title>
        <authorList>
            <person name="Shang Y."/>
            <person name="Xiao G."/>
            <person name="Zheng P."/>
            <person name="Cen K."/>
            <person name="Zhan S."/>
            <person name="Wang C."/>
        </authorList>
    </citation>
    <scope>NUCLEOTIDE SEQUENCE [LARGE SCALE GENOMIC DNA]</scope>
    <source>
        <strain evidence="3 4">RCEF 4871</strain>
    </source>
</reference>
<dbReference type="AlphaFoldDB" id="A0A167GNZ0"/>
<dbReference type="OrthoDB" id="73491at2759"/>
<dbReference type="InterPro" id="IPR046331">
    <property type="entry name" value="GPAM1-like"/>
</dbReference>
<dbReference type="InterPro" id="IPR022226">
    <property type="entry name" value="DUF3752"/>
</dbReference>
<gene>
    <name evidence="3" type="ORF">NOR_02520</name>
</gene>
<dbReference type="Pfam" id="PF12572">
    <property type="entry name" value="DUF3752"/>
    <property type="match status" value="1"/>
</dbReference>
<evidence type="ECO:0000259" key="2">
    <source>
        <dbReference type="Pfam" id="PF12572"/>
    </source>
</evidence>
<feature type="region of interest" description="Disordered" evidence="1">
    <location>
        <begin position="276"/>
        <end position="296"/>
    </location>
</feature>
<dbReference type="OMA" id="NKAADFG"/>
<proteinExistence type="predicted"/>
<dbReference type="PANTHER" id="PTHR46370">
    <property type="entry name" value="GPALPP MOTIFS-CONTAINING PROTEIN 1"/>
    <property type="match status" value="1"/>
</dbReference>
<comment type="caution">
    <text evidence="3">The sequence shown here is derived from an EMBL/GenBank/DDBJ whole genome shotgun (WGS) entry which is preliminary data.</text>
</comment>
<name>A0A167GNZ0_METRR</name>
<feature type="region of interest" description="Disordered" evidence="1">
    <location>
        <begin position="77"/>
        <end position="252"/>
    </location>
</feature>
<feature type="compositionally biased region" description="Basic and acidic residues" evidence="1">
    <location>
        <begin position="218"/>
        <end position="252"/>
    </location>
</feature>
<evidence type="ECO:0000313" key="4">
    <source>
        <dbReference type="Proteomes" id="UP000243498"/>
    </source>
</evidence>
<feature type="domain" description="DUF3752" evidence="2">
    <location>
        <begin position="181"/>
        <end position="322"/>
    </location>
</feature>
<protein>
    <recommendedName>
        <fullName evidence="2">DUF3752 domain-containing protein</fullName>
    </recommendedName>
</protein>
<evidence type="ECO:0000313" key="3">
    <source>
        <dbReference type="EMBL" id="OAA46884.1"/>
    </source>
</evidence>
<dbReference type="EMBL" id="AZHC01000006">
    <property type="protein sequence ID" value="OAA46884.1"/>
    <property type="molecule type" value="Genomic_DNA"/>
</dbReference>
<dbReference type="Proteomes" id="UP000243498">
    <property type="component" value="Unassembled WGS sequence"/>
</dbReference>
<keyword evidence="4" id="KW-1185">Reference proteome</keyword>
<sequence length="327" mass="36435">MSLMTWCKHEDLRAQNVTVENTKEHTISTSRQPSQRIGIVDRTRPGNSTLSLVKRSRLEKFFVHVVTAISYVTPYKSSRPSCPAIHTDQQTPHLPSRPLQRQTSKHKPITTSQPPPISLHNVTNRPATALSPSKQARLSPSSSSSDDYGPSLPTATTKRPVIGPSQPSPDTPQRDAWMIAPPTSSGYRERDPTRMRNRKFASKPSAAPTSSSIWTETPDEKLKRQKDALLGRTKEHNSAGPSARDEERRRNVAEAIEAQRGRSLYDEHADKRRVEGVAAADDDDPSQRAFDRDKDMALGGKIGDKARRELINKSANFGDRFQKGSFL</sequence>
<feature type="compositionally biased region" description="Low complexity" evidence="1">
    <location>
        <begin position="202"/>
        <end position="212"/>
    </location>
</feature>